<keyword evidence="2" id="KW-1185">Reference proteome</keyword>
<dbReference type="InterPro" id="IPR016024">
    <property type="entry name" value="ARM-type_fold"/>
</dbReference>
<evidence type="ECO:0000313" key="1">
    <source>
        <dbReference type="EMBL" id="KAK9904054.1"/>
    </source>
</evidence>
<sequence length="267" mass="28722">MAYTDILFLDDCSDDPDQIIGQDIDQIVKDLVDPATRKAAMHALSAHPYASDDLVNSPAWPAFCRSLSAVLAESDMEVSSAAAAFAEEVFREWLPGALQMHGVLPGLIETCGQLADSPQRTCKAGAAEAFAVQVVGSVLALSLGRRLFPISCPTLTTLPQPVAVQDAIMCLSSIGTHPLRAGESGVDHAWTAAKVALDALHLLCRDDGPDFRIMAPHNVHFLASQLKLLRQSASRNSSNEQVQRRLECMLALLTRTAYGRSLLCTVD</sequence>
<dbReference type="EMBL" id="JALJOT010000013">
    <property type="protein sequence ID" value="KAK9904054.1"/>
    <property type="molecule type" value="Genomic_DNA"/>
</dbReference>
<dbReference type="SUPFAM" id="SSF48371">
    <property type="entry name" value="ARM repeat"/>
    <property type="match status" value="1"/>
</dbReference>
<evidence type="ECO:0000313" key="2">
    <source>
        <dbReference type="Proteomes" id="UP001491310"/>
    </source>
</evidence>
<dbReference type="Proteomes" id="UP001491310">
    <property type="component" value="Unassembled WGS sequence"/>
</dbReference>
<organism evidence="1 2">
    <name type="scientific">Coccomyxa subellipsoidea</name>
    <dbReference type="NCBI Taxonomy" id="248742"/>
    <lineage>
        <taxon>Eukaryota</taxon>
        <taxon>Viridiplantae</taxon>
        <taxon>Chlorophyta</taxon>
        <taxon>core chlorophytes</taxon>
        <taxon>Trebouxiophyceae</taxon>
        <taxon>Trebouxiophyceae incertae sedis</taxon>
        <taxon>Coccomyxaceae</taxon>
        <taxon>Coccomyxa</taxon>
    </lineage>
</organism>
<evidence type="ECO:0008006" key="3">
    <source>
        <dbReference type="Google" id="ProtNLM"/>
    </source>
</evidence>
<reference evidence="1 2" key="1">
    <citation type="journal article" date="2024" name="Nat. Commun.">
        <title>Phylogenomics reveals the evolutionary origins of lichenization in chlorophyte algae.</title>
        <authorList>
            <person name="Puginier C."/>
            <person name="Libourel C."/>
            <person name="Otte J."/>
            <person name="Skaloud P."/>
            <person name="Haon M."/>
            <person name="Grisel S."/>
            <person name="Petersen M."/>
            <person name="Berrin J.G."/>
            <person name="Delaux P.M."/>
            <person name="Dal Grande F."/>
            <person name="Keller J."/>
        </authorList>
    </citation>
    <scope>NUCLEOTIDE SEQUENCE [LARGE SCALE GENOMIC DNA]</scope>
    <source>
        <strain evidence="1 2">SAG 216-7</strain>
    </source>
</reference>
<protein>
    <recommendedName>
        <fullName evidence="3">ARM repeat-containing protein</fullName>
    </recommendedName>
</protein>
<accession>A0ABR2YEV2</accession>
<name>A0ABR2YEV2_9CHLO</name>
<comment type="caution">
    <text evidence="1">The sequence shown here is derived from an EMBL/GenBank/DDBJ whole genome shotgun (WGS) entry which is preliminary data.</text>
</comment>
<proteinExistence type="predicted"/>
<gene>
    <name evidence="1" type="ORF">WJX75_003483</name>
</gene>